<evidence type="ECO:0000256" key="3">
    <source>
        <dbReference type="SAM" id="MobiDB-lite"/>
    </source>
</evidence>
<evidence type="ECO:0000259" key="4">
    <source>
        <dbReference type="PROSITE" id="PS50837"/>
    </source>
</evidence>
<dbReference type="HOGENOM" id="CLU_250288_0_0_1"/>
<protein>
    <recommendedName>
        <fullName evidence="4">NACHT domain-containing protein</fullName>
    </recommendedName>
</protein>
<dbReference type="InterPro" id="IPR007111">
    <property type="entry name" value="NACHT_NTPase"/>
</dbReference>
<evidence type="ECO:0000313" key="5">
    <source>
        <dbReference type="EMBL" id="KIW72723.1"/>
    </source>
</evidence>
<gene>
    <name evidence="5" type="ORF">PV04_00899</name>
</gene>
<dbReference type="SMART" id="SM00248">
    <property type="entry name" value="ANK"/>
    <property type="match status" value="5"/>
</dbReference>
<reference evidence="5 6" key="1">
    <citation type="submission" date="2015-01" db="EMBL/GenBank/DDBJ databases">
        <title>The Genome Sequence of Capronia semiimmersa CBS27337.</title>
        <authorList>
            <consortium name="The Broad Institute Genomics Platform"/>
            <person name="Cuomo C."/>
            <person name="de Hoog S."/>
            <person name="Gorbushina A."/>
            <person name="Stielow B."/>
            <person name="Teixiera M."/>
            <person name="Abouelleil A."/>
            <person name="Chapman S.B."/>
            <person name="Priest M."/>
            <person name="Young S.K."/>
            <person name="Wortman J."/>
            <person name="Nusbaum C."/>
            <person name="Birren B."/>
        </authorList>
    </citation>
    <scope>NUCLEOTIDE SEQUENCE [LARGE SCALE GENOMIC DNA]</scope>
    <source>
        <strain evidence="5 6">CBS 27337</strain>
    </source>
</reference>
<dbReference type="STRING" id="5601.A0A0D2FW77"/>
<dbReference type="PRINTS" id="PR01415">
    <property type="entry name" value="ANKYRIN"/>
</dbReference>
<dbReference type="Pfam" id="PF12796">
    <property type="entry name" value="Ank_2"/>
    <property type="match status" value="2"/>
</dbReference>
<feature type="domain" description="NACHT" evidence="4">
    <location>
        <begin position="336"/>
        <end position="488"/>
    </location>
</feature>
<dbReference type="Gene3D" id="1.25.40.20">
    <property type="entry name" value="Ankyrin repeat-containing domain"/>
    <property type="match status" value="1"/>
</dbReference>
<accession>A0A0D2FW77</accession>
<evidence type="ECO:0000256" key="1">
    <source>
        <dbReference type="ARBA" id="ARBA00022737"/>
    </source>
</evidence>
<dbReference type="PROSITE" id="PS50088">
    <property type="entry name" value="ANK_REPEAT"/>
    <property type="match status" value="2"/>
</dbReference>
<dbReference type="Gene3D" id="3.40.50.1820">
    <property type="entry name" value="alpha/beta hydrolase"/>
    <property type="match status" value="1"/>
</dbReference>
<dbReference type="Proteomes" id="UP000054266">
    <property type="component" value="Unassembled WGS sequence"/>
</dbReference>
<dbReference type="SUPFAM" id="SSF53474">
    <property type="entry name" value="alpha/beta-Hydrolases"/>
    <property type="match status" value="1"/>
</dbReference>
<name>A0A0D2FW77_9EURO</name>
<dbReference type="Pfam" id="PF24883">
    <property type="entry name" value="NPHP3_N"/>
    <property type="match status" value="1"/>
</dbReference>
<keyword evidence="2" id="KW-0040">ANK repeat</keyword>
<organism evidence="5 6">
    <name type="scientific">Phialophora macrospora</name>
    <dbReference type="NCBI Taxonomy" id="1851006"/>
    <lineage>
        <taxon>Eukaryota</taxon>
        <taxon>Fungi</taxon>
        <taxon>Dikarya</taxon>
        <taxon>Ascomycota</taxon>
        <taxon>Pezizomycotina</taxon>
        <taxon>Eurotiomycetes</taxon>
        <taxon>Chaetothyriomycetidae</taxon>
        <taxon>Chaetothyriales</taxon>
        <taxon>Herpotrichiellaceae</taxon>
        <taxon>Phialophora</taxon>
    </lineage>
</organism>
<feature type="repeat" description="ANK" evidence="2">
    <location>
        <begin position="843"/>
        <end position="875"/>
    </location>
</feature>
<dbReference type="PROSITE" id="PS50297">
    <property type="entry name" value="ANK_REP_REGION"/>
    <property type="match status" value="2"/>
</dbReference>
<feature type="repeat" description="ANK" evidence="2">
    <location>
        <begin position="913"/>
        <end position="945"/>
    </location>
</feature>
<dbReference type="InterPro" id="IPR029058">
    <property type="entry name" value="AB_hydrolase_fold"/>
</dbReference>
<dbReference type="PROSITE" id="PS50837">
    <property type="entry name" value="NACHT"/>
    <property type="match status" value="1"/>
</dbReference>
<keyword evidence="6" id="KW-1185">Reference proteome</keyword>
<dbReference type="SUPFAM" id="SSF48403">
    <property type="entry name" value="Ankyrin repeat"/>
    <property type="match status" value="1"/>
</dbReference>
<dbReference type="PANTHER" id="PTHR10039:SF5">
    <property type="entry name" value="NACHT DOMAIN-CONTAINING PROTEIN"/>
    <property type="match status" value="1"/>
</dbReference>
<feature type="region of interest" description="Disordered" evidence="3">
    <location>
        <begin position="1053"/>
        <end position="1111"/>
    </location>
</feature>
<dbReference type="PANTHER" id="PTHR10039">
    <property type="entry name" value="AMELOGENIN"/>
    <property type="match status" value="1"/>
</dbReference>
<feature type="compositionally biased region" description="Basic residues" evidence="3">
    <location>
        <begin position="1071"/>
        <end position="1080"/>
    </location>
</feature>
<feature type="compositionally biased region" description="Polar residues" evidence="3">
    <location>
        <begin position="1054"/>
        <end position="1063"/>
    </location>
</feature>
<dbReference type="InterPro" id="IPR027417">
    <property type="entry name" value="P-loop_NTPase"/>
</dbReference>
<keyword evidence="1" id="KW-0677">Repeat</keyword>
<dbReference type="EMBL" id="KN846956">
    <property type="protein sequence ID" value="KIW72723.1"/>
    <property type="molecule type" value="Genomic_DNA"/>
</dbReference>
<proteinExistence type="predicted"/>
<evidence type="ECO:0000313" key="6">
    <source>
        <dbReference type="Proteomes" id="UP000054266"/>
    </source>
</evidence>
<dbReference type="Gene3D" id="3.40.50.300">
    <property type="entry name" value="P-loop containing nucleotide triphosphate hydrolases"/>
    <property type="match status" value="1"/>
</dbReference>
<dbReference type="SUPFAM" id="SSF52540">
    <property type="entry name" value="P-loop containing nucleoside triphosphate hydrolases"/>
    <property type="match status" value="1"/>
</dbReference>
<evidence type="ECO:0000256" key="2">
    <source>
        <dbReference type="PROSITE-ProRule" id="PRU00023"/>
    </source>
</evidence>
<dbReference type="InterPro" id="IPR002110">
    <property type="entry name" value="Ankyrin_rpt"/>
</dbReference>
<feature type="compositionally biased region" description="Acidic residues" evidence="3">
    <location>
        <begin position="1087"/>
        <end position="1096"/>
    </location>
</feature>
<dbReference type="InterPro" id="IPR056884">
    <property type="entry name" value="NPHP3-like_N"/>
</dbReference>
<dbReference type="InterPro" id="IPR036770">
    <property type="entry name" value="Ankyrin_rpt-contain_sf"/>
</dbReference>
<sequence length="1297" mass="146437">MLTPNSGFTPKLQLQHEPTNSSAAAVDIILIGGPEVTVRPFRHGRSTAPTLFQHLPAQIPQARCLIYEQDLSPGTLEVSTIREEAEKLLEALENLREATSSADRPLLLIGHSLGGFLIKNALVKACNTARAHPIVQCIAGVVFLGTPHPQNAEMAKDFLTKLCSVLYTDPWRTRISLEALSTELGKLEAEFRVTLKQCLARLDVVSFYETRPLDGPLVVGPMDCILEPFLSIPLPTDHAHLASFASSTQPGYIVLVSELKKLIAAYTKQRLNDESIRLASQEPCAAKFHGLSSTPSHGAVLHSCSCARYTPPHAGTVSWLYQDPRLKSWLTEGDSNKLCIRGKPGSGKSTLTKFLVQNLEERFFYERSTIIIHYFFDGSQHHLDHATTRLLVSLLQQVSAKHAKAYASGLQQETHLPRLDWPGGFRTYRESLRQHLSRELQSRSQVFLLVDGLDECSGDEVADVVDLCKSLGEGGRSSSMKLLFSSRPLRVPFGQEYVTVDLDLENRQSASTFIHHELANFMSIKSRWQDNHLLLDEIQTKAEYNFLWLSLILSLLDLMSKGDAKPYEQLVSLPPTLEGTYKILAEGLSERYDELLLSVPNAAQMLSWLALAVRPLSLLELETALSWIRCFTLAETVVEPRATTRSLDIAKPLGIAERLSESTGGMLRIVSSHRGPEIRLIHESVRDFLLQRRMKELHVPLADISRGRSMVHLEMARTCLRYMLSNVSRVQTTEEFPQTILAQYPFLEYATSSWAAHAKAANSGSISDEEFLRYFPWPTDPEMRLVGLASSIVRLSFGTSQETCSTFLHYAAYRGLDKPLRAYLRLDRREEAKVSDIDKPTSFGRTPLHIAASMGHWSVVNYLLAKGANVKAKDAVYGNSVLHWVALSPTSEGKGQTLEYIIQAYVDINDNSNGMAPLALAAAYGDTQVISALLDAGAHPNGMDHRRGLTALSLAIVHKHVAAVSQLLDANACLDYGDIRTGLTPLEMAIATRQQEVVFKLLGKGARVWSSALRFASRRQGADNQDDRMWLDRMLLLFRDFVGSSFVECPAEPCNSQRACPNKSNEETRRSPSRNRRKRTTRGESDQHDEDEDNDEDHSKRRRRSGHLPHDEAEDNIPYCCPYYARNQRKFPNCSRRRWRRGNLHHILEHLKENHYISLCPRCKKVFKTDEELNLHQQQQNSCPLNETRNYEDGYDMQQHQRLHDRKRGGEKRLGSDAFWDRICHILFEGQHEADEVPNISRTLDADRPLQEFENFMRRHYRHSSWLRQRIRETIGRTDEAMEDKILKSICDVPGVV</sequence>